<protein>
    <submittedName>
        <fullName evidence="2">Uncharacterized protein</fullName>
    </submittedName>
</protein>
<evidence type="ECO:0000256" key="1">
    <source>
        <dbReference type="SAM" id="MobiDB-lite"/>
    </source>
</evidence>
<sequence>MLISGLPDPSYKWLKGPVRRHGSLYSWSGKAQREAGFTEQRQLPSLGGGRITAEYPAPPTSTAPEPYVTSPPAGYPMSKEESQKLVAFETKSKGDGFRKGC</sequence>
<dbReference type="AntiFam" id="ANF00038">
    <property type="entry name" value="Overlaps SRP RNA, same strand"/>
</dbReference>
<gene>
    <name evidence="2" type="ORF">F3Y22_tig00111008pilonHSYRG00207</name>
</gene>
<dbReference type="AlphaFoldDB" id="A0A6A2Z8N1"/>
<accession>A0A6A2Z8N1</accession>
<name>A0A6A2Z8N1_HIBSY</name>
<comment type="caution">
    <text evidence="2">The sequence shown here is derived from an EMBL/GenBank/DDBJ whole genome shotgun (WGS) entry which is preliminary data.</text>
</comment>
<feature type="region of interest" description="Disordered" evidence="1">
    <location>
        <begin position="35"/>
        <end position="80"/>
    </location>
</feature>
<evidence type="ECO:0000313" key="3">
    <source>
        <dbReference type="Proteomes" id="UP000436088"/>
    </source>
</evidence>
<reference evidence="2" key="1">
    <citation type="submission" date="2019-09" db="EMBL/GenBank/DDBJ databases">
        <title>Draft genome information of white flower Hibiscus syriacus.</title>
        <authorList>
            <person name="Kim Y.-M."/>
        </authorList>
    </citation>
    <scope>NUCLEOTIDE SEQUENCE [LARGE SCALE GENOMIC DNA]</scope>
    <source>
        <strain evidence="2">YM2019G1</strain>
    </source>
</reference>
<proteinExistence type="predicted"/>
<evidence type="ECO:0000313" key="2">
    <source>
        <dbReference type="EMBL" id="KAE8687800.1"/>
    </source>
</evidence>
<keyword evidence="3" id="KW-1185">Reference proteome</keyword>
<dbReference type="Proteomes" id="UP000436088">
    <property type="component" value="Unassembled WGS sequence"/>
</dbReference>
<dbReference type="EMBL" id="VEPZ02001200">
    <property type="protein sequence ID" value="KAE8687800.1"/>
    <property type="molecule type" value="Genomic_DNA"/>
</dbReference>
<organism evidence="2 3">
    <name type="scientific">Hibiscus syriacus</name>
    <name type="common">Rose of Sharon</name>
    <dbReference type="NCBI Taxonomy" id="106335"/>
    <lineage>
        <taxon>Eukaryota</taxon>
        <taxon>Viridiplantae</taxon>
        <taxon>Streptophyta</taxon>
        <taxon>Embryophyta</taxon>
        <taxon>Tracheophyta</taxon>
        <taxon>Spermatophyta</taxon>
        <taxon>Magnoliopsida</taxon>
        <taxon>eudicotyledons</taxon>
        <taxon>Gunneridae</taxon>
        <taxon>Pentapetalae</taxon>
        <taxon>rosids</taxon>
        <taxon>malvids</taxon>
        <taxon>Malvales</taxon>
        <taxon>Malvaceae</taxon>
        <taxon>Malvoideae</taxon>
        <taxon>Hibiscus</taxon>
    </lineage>
</organism>